<comment type="caution">
    <text evidence="1">The sequence shown here is derived from an EMBL/GenBank/DDBJ whole genome shotgun (WGS) entry which is preliminary data.</text>
</comment>
<dbReference type="Proteomes" id="UP000520767">
    <property type="component" value="Unassembled WGS sequence"/>
</dbReference>
<organism evidence="1 2">
    <name type="scientific">Actinophytocola algeriensis</name>
    <dbReference type="NCBI Taxonomy" id="1768010"/>
    <lineage>
        <taxon>Bacteria</taxon>
        <taxon>Bacillati</taxon>
        <taxon>Actinomycetota</taxon>
        <taxon>Actinomycetes</taxon>
        <taxon>Pseudonocardiales</taxon>
        <taxon>Pseudonocardiaceae</taxon>
    </lineage>
</organism>
<reference evidence="1 2" key="1">
    <citation type="submission" date="2020-08" db="EMBL/GenBank/DDBJ databases">
        <title>Genomic Encyclopedia of Type Strains, Phase III (KMG-III): the genomes of soil and plant-associated and newly described type strains.</title>
        <authorList>
            <person name="Whitman W."/>
        </authorList>
    </citation>
    <scope>NUCLEOTIDE SEQUENCE [LARGE SCALE GENOMIC DNA]</scope>
    <source>
        <strain evidence="1 2">CECT 8960</strain>
    </source>
</reference>
<name>A0A7W7QDM7_9PSEU</name>
<keyword evidence="2" id="KW-1185">Reference proteome</keyword>
<dbReference type="AlphaFoldDB" id="A0A7W7QDM7"/>
<evidence type="ECO:0000313" key="2">
    <source>
        <dbReference type="Proteomes" id="UP000520767"/>
    </source>
</evidence>
<dbReference type="RefSeq" id="WP_184815612.1">
    <property type="nucleotide sequence ID" value="NZ_JACHJQ010000010.1"/>
</dbReference>
<evidence type="ECO:0000313" key="1">
    <source>
        <dbReference type="EMBL" id="MBB4911604.1"/>
    </source>
</evidence>
<sequence>MTDRQNSSSSTDGTDLVDVVTVLHDQLDNVPLLQLRGAVVLPRGTIVALADGTAVQVQSYHLIAPRTGSEPARLVARVVRVSGDRPERG</sequence>
<proteinExistence type="predicted"/>
<gene>
    <name evidence="1" type="ORF">FHR82_007874</name>
</gene>
<protein>
    <submittedName>
        <fullName evidence="1">Uncharacterized protein</fullName>
    </submittedName>
</protein>
<dbReference type="EMBL" id="JACHJQ010000010">
    <property type="protein sequence ID" value="MBB4911604.1"/>
    <property type="molecule type" value="Genomic_DNA"/>
</dbReference>
<accession>A0A7W7QDM7</accession>